<keyword evidence="7 13" id="KW-0812">Transmembrane</keyword>
<feature type="transmembrane region" description="Helical" evidence="13">
    <location>
        <begin position="290"/>
        <end position="310"/>
    </location>
</feature>
<gene>
    <name evidence="14" type="ORF">DPV98_05445</name>
</gene>
<keyword evidence="5" id="KW-1003">Cell membrane</keyword>
<dbReference type="InterPro" id="IPR051224">
    <property type="entry name" value="NiCoT_RcnA"/>
</dbReference>
<feature type="transmembrane region" description="Helical" evidence="13">
    <location>
        <begin position="241"/>
        <end position="269"/>
    </location>
</feature>
<dbReference type="PANTHER" id="PTHR40659">
    <property type="entry name" value="NICKEL/COBALT EFFLUX SYSTEM RCNA"/>
    <property type="match status" value="1"/>
</dbReference>
<keyword evidence="12" id="KW-0170">Cobalt</keyword>
<dbReference type="Pfam" id="PF03824">
    <property type="entry name" value="NicO"/>
    <property type="match status" value="1"/>
</dbReference>
<sequence>MQKSKLTAASLLVLALLAIAVYWVYPFLLHKVILWQKAFNLQLSSSLNQLNQQHQEAGITLIFISFFYGIFHAIGPGHGKFILTSYLALEQSKLKQAVKISLASSIVQGIVAILLVSIIVVAFTLSRSYFNLTLKWVERSSFMLMILLGFYWIYQAWKGIRPPKLQIRKISPMQMPQEKTPLVSHHIHHEHCGCGHQHLPSSVQMNQSTGWKSQLFLILSIGSRPCSGAILVLFLSYTLNIYLWGILATLMMALGTGITLTIFALIVIFTRHKAVQLKMWYFPAKFSFPIASSLKFLTACVLIGMGILLLHSSFIEATTGTIFRR</sequence>
<keyword evidence="6" id="KW-0533">Nickel</keyword>
<evidence type="ECO:0000256" key="1">
    <source>
        <dbReference type="ARBA" id="ARBA00002510"/>
    </source>
</evidence>
<dbReference type="GO" id="GO:0046583">
    <property type="term" value="F:monoatomic cation efflux transmembrane transporter activity"/>
    <property type="evidence" value="ECO:0007669"/>
    <property type="project" value="TreeGrafter"/>
</dbReference>
<dbReference type="InterPro" id="IPR011541">
    <property type="entry name" value="Ni/Co_transpt_high_affinity"/>
</dbReference>
<dbReference type="EMBL" id="QEQD01000005">
    <property type="protein sequence ID" value="RDF03975.1"/>
    <property type="molecule type" value="Genomic_DNA"/>
</dbReference>
<dbReference type="PANTHER" id="PTHR40659:SF1">
    <property type="entry name" value="NICKEL_COBALT EFFLUX SYSTEM RCNA"/>
    <property type="match status" value="1"/>
</dbReference>
<comment type="caution">
    <text evidence="14">The sequence shown here is derived from an EMBL/GenBank/DDBJ whole genome shotgun (WGS) entry which is preliminary data.</text>
</comment>
<reference evidence="14 15" key="1">
    <citation type="submission" date="2018-05" db="EMBL/GenBank/DDBJ databases">
        <title>Draft Genome Sequences for a Diverse set of 7 Haemophilus Species.</title>
        <authorList>
            <person name="Nichols M."/>
            <person name="Topaz N."/>
            <person name="Wang X."/>
            <person name="Wang X."/>
            <person name="Boxrud D."/>
        </authorList>
    </citation>
    <scope>NUCLEOTIDE SEQUENCE [LARGE SCALE GENOMIC DNA]</scope>
    <source>
        <strain evidence="14 15">C2010039593</strain>
    </source>
</reference>
<dbReference type="GO" id="GO:0015099">
    <property type="term" value="F:nickel cation transmembrane transporter activity"/>
    <property type="evidence" value="ECO:0007669"/>
    <property type="project" value="UniProtKB-UniRule"/>
</dbReference>
<name>A0A369ZG65_HAEPH</name>
<feature type="transmembrane region" description="Helical" evidence="13">
    <location>
        <begin position="57"/>
        <end position="79"/>
    </location>
</feature>
<evidence type="ECO:0000256" key="6">
    <source>
        <dbReference type="ARBA" id="ARBA00022596"/>
    </source>
</evidence>
<dbReference type="AlphaFoldDB" id="A0A369ZG65"/>
<accession>A0A369ZG65</accession>
<evidence type="ECO:0000256" key="8">
    <source>
        <dbReference type="ARBA" id="ARBA00022989"/>
    </source>
</evidence>
<evidence type="ECO:0000256" key="13">
    <source>
        <dbReference type="RuleBase" id="RU362101"/>
    </source>
</evidence>
<proteinExistence type="inferred from homology"/>
<evidence type="ECO:0000256" key="11">
    <source>
        <dbReference type="ARBA" id="ARBA00023136"/>
    </source>
</evidence>
<dbReference type="Proteomes" id="UP000253999">
    <property type="component" value="Unassembled WGS sequence"/>
</dbReference>
<feature type="transmembrane region" description="Helical" evidence="13">
    <location>
        <begin position="136"/>
        <end position="154"/>
    </location>
</feature>
<dbReference type="STRING" id="735.B0185_03625"/>
<evidence type="ECO:0000313" key="14">
    <source>
        <dbReference type="EMBL" id="RDF03975.1"/>
    </source>
</evidence>
<keyword evidence="8 13" id="KW-1133">Transmembrane helix</keyword>
<evidence type="ECO:0000256" key="4">
    <source>
        <dbReference type="ARBA" id="ARBA00022448"/>
    </source>
</evidence>
<keyword evidence="4 13" id="KW-0813">Transport</keyword>
<feature type="transmembrane region" description="Helical" evidence="13">
    <location>
        <begin position="100"/>
        <end position="124"/>
    </location>
</feature>
<comment type="function">
    <text evidence="1">Efflux system for nickel and cobalt.</text>
</comment>
<protein>
    <recommendedName>
        <fullName evidence="13">Nickel/cobalt efflux system</fullName>
    </recommendedName>
</protein>
<keyword evidence="3" id="KW-0171">Cobalt transport</keyword>
<evidence type="ECO:0000313" key="15">
    <source>
        <dbReference type="Proteomes" id="UP000253999"/>
    </source>
</evidence>
<dbReference type="RefSeq" id="WP_111312967.1">
    <property type="nucleotide sequence ID" value="NZ_QEQD01000005.1"/>
</dbReference>
<evidence type="ECO:0000256" key="7">
    <source>
        <dbReference type="ARBA" id="ARBA00022692"/>
    </source>
</evidence>
<evidence type="ECO:0000256" key="5">
    <source>
        <dbReference type="ARBA" id="ARBA00022475"/>
    </source>
</evidence>
<keyword evidence="9" id="KW-0406">Ion transport</keyword>
<dbReference type="GO" id="GO:0005886">
    <property type="term" value="C:plasma membrane"/>
    <property type="evidence" value="ECO:0007669"/>
    <property type="project" value="UniProtKB-SubCell"/>
</dbReference>
<organism evidence="14 15">
    <name type="scientific">Haemophilus parahaemolyticus</name>
    <dbReference type="NCBI Taxonomy" id="735"/>
    <lineage>
        <taxon>Bacteria</taxon>
        <taxon>Pseudomonadati</taxon>
        <taxon>Pseudomonadota</taxon>
        <taxon>Gammaproteobacteria</taxon>
        <taxon>Pasteurellales</taxon>
        <taxon>Pasteurellaceae</taxon>
        <taxon>Haemophilus</taxon>
    </lineage>
</organism>
<keyword evidence="10" id="KW-0921">Nickel transport</keyword>
<evidence type="ECO:0000256" key="3">
    <source>
        <dbReference type="ARBA" id="ARBA00022426"/>
    </source>
</evidence>
<evidence type="ECO:0000256" key="9">
    <source>
        <dbReference type="ARBA" id="ARBA00023065"/>
    </source>
</evidence>
<comment type="similarity">
    <text evidence="13">Belongs to the NiCoT transporter (TC 2.A.52) family.</text>
</comment>
<feature type="transmembrane region" description="Helical" evidence="13">
    <location>
        <begin position="215"/>
        <end position="235"/>
    </location>
</feature>
<dbReference type="GO" id="GO:0006824">
    <property type="term" value="P:cobalt ion transport"/>
    <property type="evidence" value="ECO:0007669"/>
    <property type="project" value="UniProtKB-KW"/>
</dbReference>
<keyword evidence="11 13" id="KW-0472">Membrane</keyword>
<comment type="subcellular location">
    <subcellularLocation>
        <location evidence="2 13">Cell membrane</location>
        <topology evidence="2 13">Multi-pass membrane protein</topology>
    </subcellularLocation>
</comment>
<evidence type="ECO:0000256" key="12">
    <source>
        <dbReference type="ARBA" id="ARBA00023285"/>
    </source>
</evidence>
<dbReference type="GO" id="GO:0032025">
    <property type="term" value="P:response to cobalt ion"/>
    <property type="evidence" value="ECO:0007669"/>
    <property type="project" value="TreeGrafter"/>
</dbReference>
<dbReference type="GO" id="GO:0010045">
    <property type="term" value="P:response to nickel cation"/>
    <property type="evidence" value="ECO:0007669"/>
    <property type="project" value="TreeGrafter"/>
</dbReference>
<evidence type="ECO:0000256" key="10">
    <source>
        <dbReference type="ARBA" id="ARBA00023112"/>
    </source>
</evidence>
<evidence type="ECO:0000256" key="2">
    <source>
        <dbReference type="ARBA" id="ARBA00004651"/>
    </source>
</evidence>